<dbReference type="SMART" id="SM00256">
    <property type="entry name" value="FBOX"/>
    <property type="match status" value="1"/>
</dbReference>
<dbReference type="InterPro" id="IPR001810">
    <property type="entry name" value="F-box_dom"/>
</dbReference>
<dbReference type="Proteomes" id="UP000001514">
    <property type="component" value="Unassembled WGS sequence"/>
</dbReference>
<feature type="chain" id="PRO_5003123196" description="F-box domain-containing protein" evidence="1">
    <location>
        <begin position="26"/>
        <end position="407"/>
    </location>
</feature>
<dbReference type="KEGG" id="smo:SELMODRAFT_427695"/>
<reference evidence="3 4" key="1">
    <citation type="journal article" date="2011" name="Science">
        <title>The Selaginella genome identifies genetic changes associated with the evolution of vascular plants.</title>
        <authorList>
            <person name="Banks J.A."/>
            <person name="Nishiyama T."/>
            <person name="Hasebe M."/>
            <person name="Bowman J.L."/>
            <person name="Gribskov M."/>
            <person name="dePamphilis C."/>
            <person name="Albert V.A."/>
            <person name="Aono N."/>
            <person name="Aoyama T."/>
            <person name="Ambrose B.A."/>
            <person name="Ashton N.W."/>
            <person name="Axtell M.J."/>
            <person name="Barker E."/>
            <person name="Barker M.S."/>
            <person name="Bennetzen J.L."/>
            <person name="Bonawitz N.D."/>
            <person name="Chapple C."/>
            <person name="Cheng C."/>
            <person name="Correa L.G."/>
            <person name="Dacre M."/>
            <person name="DeBarry J."/>
            <person name="Dreyer I."/>
            <person name="Elias M."/>
            <person name="Engstrom E.M."/>
            <person name="Estelle M."/>
            <person name="Feng L."/>
            <person name="Finet C."/>
            <person name="Floyd S.K."/>
            <person name="Frommer W.B."/>
            <person name="Fujita T."/>
            <person name="Gramzow L."/>
            <person name="Gutensohn M."/>
            <person name="Harholt J."/>
            <person name="Hattori M."/>
            <person name="Heyl A."/>
            <person name="Hirai T."/>
            <person name="Hiwatashi Y."/>
            <person name="Ishikawa M."/>
            <person name="Iwata M."/>
            <person name="Karol K.G."/>
            <person name="Koehler B."/>
            <person name="Kolukisaoglu U."/>
            <person name="Kubo M."/>
            <person name="Kurata T."/>
            <person name="Lalonde S."/>
            <person name="Li K."/>
            <person name="Li Y."/>
            <person name="Litt A."/>
            <person name="Lyons E."/>
            <person name="Manning G."/>
            <person name="Maruyama T."/>
            <person name="Michael T.P."/>
            <person name="Mikami K."/>
            <person name="Miyazaki S."/>
            <person name="Morinaga S."/>
            <person name="Murata T."/>
            <person name="Mueller-Roeber B."/>
            <person name="Nelson D.R."/>
            <person name="Obara M."/>
            <person name="Oguri Y."/>
            <person name="Olmstead R.G."/>
            <person name="Onodera N."/>
            <person name="Petersen B.L."/>
            <person name="Pils B."/>
            <person name="Prigge M."/>
            <person name="Rensing S.A."/>
            <person name="Riano-Pachon D.M."/>
            <person name="Roberts A.W."/>
            <person name="Sato Y."/>
            <person name="Scheller H.V."/>
            <person name="Schulz B."/>
            <person name="Schulz C."/>
            <person name="Shakirov E.V."/>
            <person name="Shibagaki N."/>
            <person name="Shinohara N."/>
            <person name="Shippen D.E."/>
            <person name="Soerensen I."/>
            <person name="Sotooka R."/>
            <person name="Sugimoto N."/>
            <person name="Sugita M."/>
            <person name="Sumikawa N."/>
            <person name="Tanurdzic M."/>
            <person name="Theissen G."/>
            <person name="Ulvskov P."/>
            <person name="Wakazuki S."/>
            <person name="Weng J.K."/>
            <person name="Willats W.W."/>
            <person name="Wipf D."/>
            <person name="Wolf P.G."/>
            <person name="Yang L."/>
            <person name="Zimmer A.D."/>
            <person name="Zhu Q."/>
            <person name="Mitros T."/>
            <person name="Hellsten U."/>
            <person name="Loque D."/>
            <person name="Otillar R."/>
            <person name="Salamov A."/>
            <person name="Schmutz J."/>
            <person name="Shapiro H."/>
            <person name="Lindquist E."/>
            <person name="Lucas S."/>
            <person name="Rokhsar D."/>
            <person name="Grigoriev I.V."/>
        </authorList>
    </citation>
    <scope>NUCLEOTIDE SEQUENCE [LARGE SCALE GENOMIC DNA]</scope>
</reference>
<accession>D8T0F1</accession>
<evidence type="ECO:0000256" key="1">
    <source>
        <dbReference type="SAM" id="SignalP"/>
    </source>
</evidence>
<dbReference type="AlphaFoldDB" id="D8T0F1"/>
<name>D8T0F1_SELML</name>
<dbReference type="InParanoid" id="D8T0F1"/>
<dbReference type="SUPFAM" id="SSF81383">
    <property type="entry name" value="F-box domain"/>
    <property type="match status" value="1"/>
</dbReference>
<gene>
    <name evidence="3" type="ORF">SELMODRAFT_427695</name>
</gene>
<dbReference type="Pfam" id="PF00646">
    <property type="entry name" value="F-box"/>
    <property type="match status" value="1"/>
</dbReference>
<dbReference type="Gramene" id="EFJ09836">
    <property type="protein sequence ID" value="EFJ09836"/>
    <property type="gene ID" value="SELMODRAFT_427695"/>
</dbReference>
<proteinExistence type="predicted"/>
<dbReference type="PROSITE" id="PS50181">
    <property type="entry name" value="FBOX"/>
    <property type="match status" value="1"/>
</dbReference>
<dbReference type="Gene3D" id="1.20.1280.50">
    <property type="match status" value="1"/>
</dbReference>
<dbReference type="EMBL" id="GL377658">
    <property type="protein sequence ID" value="EFJ09836.1"/>
    <property type="molecule type" value="Genomic_DNA"/>
</dbReference>
<protein>
    <recommendedName>
        <fullName evidence="2">F-box domain-containing protein</fullName>
    </recommendedName>
</protein>
<dbReference type="PANTHER" id="PTHR31672">
    <property type="entry name" value="BNACNNG10540D PROTEIN"/>
    <property type="match status" value="1"/>
</dbReference>
<dbReference type="InterPro" id="IPR036047">
    <property type="entry name" value="F-box-like_dom_sf"/>
</dbReference>
<dbReference type="GO" id="GO:0004842">
    <property type="term" value="F:ubiquitin-protein transferase activity"/>
    <property type="evidence" value="ECO:0000318"/>
    <property type="project" value="GO_Central"/>
</dbReference>
<keyword evidence="1" id="KW-0732">Signal</keyword>
<keyword evidence="4" id="KW-1185">Reference proteome</keyword>
<organism evidence="4">
    <name type="scientific">Selaginella moellendorffii</name>
    <name type="common">Spikemoss</name>
    <dbReference type="NCBI Taxonomy" id="88036"/>
    <lineage>
        <taxon>Eukaryota</taxon>
        <taxon>Viridiplantae</taxon>
        <taxon>Streptophyta</taxon>
        <taxon>Embryophyta</taxon>
        <taxon>Tracheophyta</taxon>
        <taxon>Lycopodiopsida</taxon>
        <taxon>Selaginellales</taxon>
        <taxon>Selaginellaceae</taxon>
        <taxon>Selaginella</taxon>
    </lineage>
</organism>
<dbReference type="InterPro" id="IPR050796">
    <property type="entry name" value="SCF_F-box_component"/>
</dbReference>
<sequence length="407" mass="46155">MSMLLGYDILVRILLSLGWESLLQARRVCKEWRAIIKSAEFKALWRPRSSDEDRVLLTAYTSHWQRHPRPLHVCAWSPKSRVVSPLPGWMKLPLPPGSFFDIVASSAGLVLIRQPSWSDRETPGVEFTVGNPATNEWVSIPRLDPQQAGRIYGMSADPATGEFKLLDNHNWRVYESSSRAWGPTLRMPAISETGELNDNTDTLGCLPFVWEHKGVRYRACAIADTYGKVTYKVWVWTGQYRDVASDVLDLYFDSMDGAGQWLGIASMDLDKTGVYTDWSMALECQAEGNLVCLAGQCRHCYDDGEKWADEGGEPLPPVVYDLDRDEWMYVRAKSDEGVQYRRAVVYRPSLVKPSGVEGAVALDPEGGEGHKRKREQQPLDTVARIRQHRMRAFGIEAEVYEDIFFMT</sequence>
<evidence type="ECO:0000313" key="4">
    <source>
        <dbReference type="Proteomes" id="UP000001514"/>
    </source>
</evidence>
<dbReference type="HOGENOM" id="CLU_689643_0_0_1"/>
<evidence type="ECO:0000259" key="2">
    <source>
        <dbReference type="PROSITE" id="PS50181"/>
    </source>
</evidence>
<feature type="signal peptide" evidence="1">
    <location>
        <begin position="1"/>
        <end position="25"/>
    </location>
</feature>
<feature type="domain" description="F-box" evidence="2">
    <location>
        <begin position="1"/>
        <end position="48"/>
    </location>
</feature>
<dbReference type="GO" id="GO:0031146">
    <property type="term" value="P:SCF-dependent proteasomal ubiquitin-dependent protein catabolic process"/>
    <property type="evidence" value="ECO:0000318"/>
    <property type="project" value="GO_Central"/>
</dbReference>
<dbReference type="PANTHER" id="PTHR31672:SF7">
    <property type="entry name" value="F-BOX DOMAIN-CONTAINING PROTEIN"/>
    <property type="match status" value="1"/>
</dbReference>
<evidence type="ECO:0000313" key="3">
    <source>
        <dbReference type="EMBL" id="EFJ09836.1"/>
    </source>
</evidence>